<name>A0A653EWR9_9MYCO</name>
<dbReference type="GO" id="GO:0008234">
    <property type="term" value="F:cysteine-type peptidase activity"/>
    <property type="evidence" value="ECO:0007669"/>
    <property type="project" value="UniProtKB-KW"/>
</dbReference>
<keyword evidence="4" id="KW-0788">Thiol protease</keyword>
<evidence type="ECO:0000256" key="2">
    <source>
        <dbReference type="ARBA" id="ARBA00022670"/>
    </source>
</evidence>
<dbReference type="InterPro" id="IPR038765">
    <property type="entry name" value="Papain-like_cys_pep_sf"/>
</dbReference>
<evidence type="ECO:0000256" key="1">
    <source>
        <dbReference type="ARBA" id="ARBA00007074"/>
    </source>
</evidence>
<sequence>MSLDALVAEASHALGEARGLFGPAPADAAWGSTPTLSGGRTAVVQAVQAAGRQWQGSGGGGYISAGSGHVSGLDSVIGADNGTAPGLSGAVRAASFGRDEMDGVITQTRAGVSAIAPSTGTPAGRAELVTHLQGQLNRARALLLATEQRNAALAAMIRTAATGYGASPMGMSPMMGGPSTMSGGGGSGAGLVPGGGGFAGLFGSHVRHSRSSADPTTLHRYALGGGGPAARMAVKAAVSRLGRPYVWGAKGPDSFDCSGLVHWSYAQAGVTLGADTYTMYGQGTQVAPGDVQAGDVIFPSSSFDKKGPGHVMLAVSPTECIEAQQSGVPVKFSPMPTSFVARRVAP</sequence>
<accession>A0A653EWR9</accession>
<dbReference type="PANTHER" id="PTHR47359">
    <property type="entry name" value="PEPTIDOGLYCAN DL-ENDOPEPTIDASE CWLO"/>
    <property type="match status" value="1"/>
</dbReference>
<evidence type="ECO:0000256" key="4">
    <source>
        <dbReference type="ARBA" id="ARBA00022807"/>
    </source>
</evidence>
<dbReference type="PROSITE" id="PS51935">
    <property type="entry name" value="NLPC_P60"/>
    <property type="match status" value="1"/>
</dbReference>
<keyword evidence="3" id="KW-0378">Hydrolase</keyword>
<evidence type="ECO:0000313" key="6">
    <source>
        <dbReference type="EMBL" id="VTP01779.1"/>
    </source>
</evidence>
<dbReference type="Pfam" id="PF00877">
    <property type="entry name" value="NLPC_P60"/>
    <property type="match status" value="1"/>
</dbReference>
<dbReference type="GO" id="GO:0006508">
    <property type="term" value="P:proteolysis"/>
    <property type="evidence" value="ECO:0007669"/>
    <property type="project" value="UniProtKB-KW"/>
</dbReference>
<evidence type="ECO:0000259" key="5">
    <source>
        <dbReference type="PROSITE" id="PS51935"/>
    </source>
</evidence>
<dbReference type="InterPro" id="IPR051794">
    <property type="entry name" value="PG_Endopeptidase_C40"/>
</dbReference>
<dbReference type="EMBL" id="LR589121">
    <property type="protein sequence ID" value="VTP01779.1"/>
    <property type="molecule type" value="Genomic_DNA"/>
</dbReference>
<reference evidence="6" key="1">
    <citation type="submission" date="2019-05" db="EMBL/GenBank/DDBJ databases">
        <authorList>
            <person name="Naeem R."/>
            <person name="Antony C."/>
            <person name="Guan Q."/>
        </authorList>
    </citation>
    <scope>NUCLEOTIDE SEQUENCE</scope>
    <source>
        <strain evidence="6">2</strain>
    </source>
</reference>
<feature type="domain" description="NlpC/P60" evidence="5">
    <location>
        <begin position="227"/>
        <end position="346"/>
    </location>
</feature>
<dbReference type="PANTHER" id="PTHR47359:SF3">
    <property type="entry name" value="NLP_P60 DOMAIN-CONTAINING PROTEIN-RELATED"/>
    <property type="match status" value="1"/>
</dbReference>
<proteinExistence type="inferred from homology"/>
<evidence type="ECO:0000256" key="3">
    <source>
        <dbReference type="ARBA" id="ARBA00022801"/>
    </source>
</evidence>
<dbReference type="InterPro" id="IPR000064">
    <property type="entry name" value="NLP_P60_dom"/>
</dbReference>
<keyword evidence="2" id="KW-0645">Protease</keyword>
<dbReference type="SUPFAM" id="SSF54001">
    <property type="entry name" value="Cysteine proteinases"/>
    <property type="match status" value="1"/>
</dbReference>
<dbReference type="Gene3D" id="3.90.1720.10">
    <property type="entry name" value="endopeptidase domain like (from Nostoc punctiforme)"/>
    <property type="match status" value="1"/>
</dbReference>
<organism evidence="6">
    <name type="scientific">Mycobacterium riyadhense</name>
    <dbReference type="NCBI Taxonomy" id="486698"/>
    <lineage>
        <taxon>Bacteria</taxon>
        <taxon>Bacillati</taxon>
        <taxon>Actinomycetota</taxon>
        <taxon>Actinomycetes</taxon>
        <taxon>Mycobacteriales</taxon>
        <taxon>Mycobacteriaceae</taxon>
        <taxon>Mycobacterium</taxon>
    </lineage>
</organism>
<protein>
    <submittedName>
        <fullName evidence="6">Putative endopeptidase</fullName>
    </submittedName>
</protein>
<comment type="similarity">
    <text evidence="1">Belongs to the peptidase C40 family.</text>
</comment>
<dbReference type="AlphaFoldDB" id="A0A653EWR9"/>
<gene>
    <name evidence="6" type="ORF">BIN_B_04187</name>
</gene>